<reference evidence="2 3" key="1">
    <citation type="journal article" date="2012" name="New Phytol.">
        <title>Insight into trade-off between wood decay and parasitism from the genome of a fungal forest pathogen.</title>
        <authorList>
            <person name="Olson A."/>
            <person name="Aerts A."/>
            <person name="Asiegbu F."/>
            <person name="Belbahri L."/>
            <person name="Bouzid O."/>
            <person name="Broberg A."/>
            <person name="Canback B."/>
            <person name="Coutinho P.M."/>
            <person name="Cullen D."/>
            <person name="Dalman K."/>
            <person name="Deflorio G."/>
            <person name="van Diepen L.T."/>
            <person name="Dunand C."/>
            <person name="Duplessis S."/>
            <person name="Durling M."/>
            <person name="Gonthier P."/>
            <person name="Grimwood J."/>
            <person name="Fossdal C.G."/>
            <person name="Hansson D."/>
            <person name="Henrissat B."/>
            <person name="Hietala A."/>
            <person name="Himmelstrand K."/>
            <person name="Hoffmeister D."/>
            <person name="Hogberg N."/>
            <person name="James T.Y."/>
            <person name="Karlsson M."/>
            <person name="Kohler A."/>
            <person name="Kues U."/>
            <person name="Lee Y.H."/>
            <person name="Lin Y.C."/>
            <person name="Lind M."/>
            <person name="Lindquist E."/>
            <person name="Lombard V."/>
            <person name="Lucas S."/>
            <person name="Lunden K."/>
            <person name="Morin E."/>
            <person name="Murat C."/>
            <person name="Park J."/>
            <person name="Raffaello T."/>
            <person name="Rouze P."/>
            <person name="Salamov A."/>
            <person name="Schmutz J."/>
            <person name="Solheim H."/>
            <person name="Stahlberg J."/>
            <person name="Velez H."/>
            <person name="de Vries R.P."/>
            <person name="Wiebenga A."/>
            <person name="Woodward S."/>
            <person name="Yakovlev I."/>
            <person name="Garbelotto M."/>
            <person name="Martin F."/>
            <person name="Grigoriev I.V."/>
            <person name="Stenlid J."/>
        </authorList>
    </citation>
    <scope>NUCLEOTIDE SEQUENCE [LARGE SCALE GENOMIC DNA]</scope>
    <source>
        <strain evidence="2 3">TC 32-1</strain>
    </source>
</reference>
<dbReference type="eggNOG" id="ENOG502SK45">
    <property type="taxonomic scope" value="Eukaryota"/>
</dbReference>
<dbReference type="InterPro" id="IPR001810">
    <property type="entry name" value="F-box_dom"/>
</dbReference>
<dbReference type="STRING" id="747525.W4JVE7"/>
<dbReference type="HOGENOM" id="CLU_046749_0_0_1"/>
<evidence type="ECO:0000313" key="3">
    <source>
        <dbReference type="Proteomes" id="UP000030671"/>
    </source>
</evidence>
<sequence>MVSAENLNYDVLELIFTFLFLNDLAAVSQVSRSFRAGCIPRLYKTIIFRHDLAKRYPRLMSPFAVILAHPYLAVHVRRIDIRSIPVLHSQHSSQAHPAFLRDCIDVIAKSSNLISFTCTPFNSLPPFLPSLQEKGRLQSLRISASSLASDASAKLLHLSGIKSLTLENASWIVVDSLPKWMESLQSSITYLTLYMISDLNSNILTSMLPYLPRLRGLHIIGCPGVDHVAIVHALRHFPLLESLAFSMSDTNRSLPEHIPDLSLTHLRHLAIDSEIYGRLSAPTTPGMWSSLFTTLQLWASPLMSVALKPSTKGSCQAFLEEMIEFHASTLKYLSILNCSLNINNIADIAEKCIALERLAMPVADVRDLTGFRLALRISSSIHTLIDVGVSHTSHGPRVSLTNGPVRRMMEEIPCLRKVVSETRHWTGTPSPNGIQVTLERKKHGASSHWFLPP</sequence>
<dbReference type="InParanoid" id="W4JVE7"/>
<name>W4JVE7_HETIT</name>
<dbReference type="CDD" id="cd09917">
    <property type="entry name" value="F-box_SF"/>
    <property type="match status" value="1"/>
</dbReference>
<dbReference type="InterPro" id="IPR036047">
    <property type="entry name" value="F-box-like_dom_sf"/>
</dbReference>
<accession>W4JVE7</accession>
<evidence type="ECO:0000313" key="2">
    <source>
        <dbReference type="EMBL" id="ETW77454.1"/>
    </source>
</evidence>
<keyword evidence="3" id="KW-1185">Reference proteome</keyword>
<dbReference type="SUPFAM" id="SSF81383">
    <property type="entry name" value="F-box domain"/>
    <property type="match status" value="1"/>
</dbReference>
<dbReference type="Proteomes" id="UP000030671">
    <property type="component" value="Unassembled WGS sequence"/>
</dbReference>
<gene>
    <name evidence="2" type="ORF">HETIRDRAFT_460640</name>
</gene>
<dbReference type="Gene3D" id="3.80.10.10">
    <property type="entry name" value="Ribonuclease Inhibitor"/>
    <property type="match status" value="1"/>
</dbReference>
<dbReference type="GeneID" id="20677095"/>
<feature type="domain" description="F-box" evidence="1">
    <location>
        <begin position="6"/>
        <end position="35"/>
    </location>
</feature>
<dbReference type="KEGG" id="hir:HETIRDRAFT_460640"/>
<protein>
    <recommendedName>
        <fullName evidence="1">F-box domain-containing protein</fullName>
    </recommendedName>
</protein>
<dbReference type="RefSeq" id="XP_009550957.1">
    <property type="nucleotide sequence ID" value="XM_009552662.1"/>
</dbReference>
<dbReference type="EMBL" id="KI925463">
    <property type="protein sequence ID" value="ETW77454.1"/>
    <property type="molecule type" value="Genomic_DNA"/>
</dbReference>
<dbReference type="InterPro" id="IPR032675">
    <property type="entry name" value="LRR_dom_sf"/>
</dbReference>
<dbReference type="AlphaFoldDB" id="W4JVE7"/>
<proteinExistence type="predicted"/>
<dbReference type="OrthoDB" id="3005567at2759"/>
<organism evidence="2 3">
    <name type="scientific">Heterobasidion irregulare (strain TC 32-1)</name>
    <dbReference type="NCBI Taxonomy" id="747525"/>
    <lineage>
        <taxon>Eukaryota</taxon>
        <taxon>Fungi</taxon>
        <taxon>Dikarya</taxon>
        <taxon>Basidiomycota</taxon>
        <taxon>Agaricomycotina</taxon>
        <taxon>Agaricomycetes</taxon>
        <taxon>Russulales</taxon>
        <taxon>Bondarzewiaceae</taxon>
        <taxon>Heterobasidion</taxon>
        <taxon>Heterobasidion annosum species complex</taxon>
    </lineage>
</organism>
<dbReference type="SUPFAM" id="SSF52047">
    <property type="entry name" value="RNI-like"/>
    <property type="match status" value="1"/>
</dbReference>
<dbReference type="Pfam" id="PF00646">
    <property type="entry name" value="F-box"/>
    <property type="match status" value="1"/>
</dbReference>
<evidence type="ECO:0000259" key="1">
    <source>
        <dbReference type="Pfam" id="PF00646"/>
    </source>
</evidence>